<keyword evidence="3" id="KW-1185">Reference proteome</keyword>
<comment type="caution">
    <text evidence="2">The sequence shown here is derived from an EMBL/GenBank/DDBJ whole genome shotgun (WGS) entry which is preliminary data.</text>
</comment>
<dbReference type="AlphaFoldDB" id="A0AAD7P0D1"/>
<proteinExistence type="predicted"/>
<protein>
    <submittedName>
        <fullName evidence="2">Uncharacterized protein</fullName>
    </submittedName>
</protein>
<keyword evidence="1" id="KW-0472">Membrane</keyword>
<gene>
    <name evidence="2" type="ORF">B0H16DRAFT_1447150</name>
</gene>
<dbReference type="Proteomes" id="UP001215598">
    <property type="component" value="Unassembled WGS sequence"/>
</dbReference>
<organism evidence="2 3">
    <name type="scientific">Mycena metata</name>
    <dbReference type="NCBI Taxonomy" id="1033252"/>
    <lineage>
        <taxon>Eukaryota</taxon>
        <taxon>Fungi</taxon>
        <taxon>Dikarya</taxon>
        <taxon>Basidiomycota</taxon>
        <taxon>Agaricomycotina</taxon>
        <taxon>Agaricomycetes</taxon>
        <taxon>Agaricomycetidae</taxon>
        <taxon>Agaricales</taxon>
        <taxon>Marasmiineae</taxon>
        <taxon>Mycenaceae</taxon>
        <taxon>Mycena</taxon>
    </lineage>
</organism>
<reference evidence="2" key="1">
    <citation type="submission" date="2023-03" db="EMBL/GenBank/DDBJ databases">
        <title>Massive genome expansion in bonnet fungi (Mycena s.s.) driven by repeated elements and novel gene families across ecological guilds.</title>
        <authorList>
            <consortium name="Lawrence Berkeley National Laboratory"/>
            <person name="Harder C.B."/>
            <person name="Miyauchi S."/>
            <person name="Viragh M."/>
            <person name="Kuo A."/>
            <person name="Thoen E."/>
            <person name="Andreopoulos B."/>
            <person name="Lu D."/>
            <person name="Skrede I."/>
            <person name="Drula E."/>
            <person name="Henrissat B."/>
            <person name="Morin E."/>
            <person name="Kohler A."/>
            <person name="Barry K."/>
            <person name="LaButti K."/>
            <person name="Morin E."/>
            <person name="Salamov A."/>
            <person name="Lipzen A."/>
            <person name="Mereny Z."/>
            <person name="Hegedus B."/>
            <person name="Baldrian P."/>
            <person name="Stursova M."/>
            <person name="Weitz H."/>
            <person name="Taylor A."/>
            <person name="Grigoriev I.V."/>
            <person name="Nagy L.G."/>
            <person name="Martin F."/>
            <person name="Kauserud H."/>
        </authorList>
    </citation>
    <scope>NUCLEOTIDE SEQUENCE</scope>
    <source>
        <strain evidence="2">CBHHK182m</strain>
    </source>
</reference>
<name>A0AAD7P0D1_9AGAR</name>
<sequence>MSSILSHIQARSIRFSGSRCYNQRNQQIACPLSRVELIAMAVLAGLFVFWLLLYLLCRCGCSCRRRRANTIPLYPVDLEGRPKPQLLYTAPKADVVRLPLYNNTQFDASTATLVEPEKSHPAVHQYSYNPHHY</sequence>
<dbReference type="EMBL" id="JARKIB010000003">
    <property type="protein sequence ID" value="KAJ7782905.1"/>
    <property type="molecule type" value="Genomic_DNA"/>
</dbReference>
<evidence type="ECO:0000313" key="3">
    <source>
        <dbReference type="Proteomes" id="UP001215598"/>
    </source>
</evidence>
<evidence type="ECO:0000256" key="1">
    <source>
        <dbReference type="SAM" id="Phobius"/>
    </source>
</evidence>
<accession>A0AAD7P0D1</accession>
<keyword evidence="1" id="KW-0812">Transmembrane</keyword>
<keyword evidence="1" id="KW-1133">Transmembrane helix</keyword>
<evidence type="ECO:0000313" key="2">
    <source>
        <dbReference type="EMBL" id="KAJ7782905.1"/>
    </source>
</evidence>
<feature type="transmembrane region" description="Helical" evidence="1">
    <location>
        <begin position="37"/>
        <end position="57"/>
    </location>
</feature>